<dbReference type="KEGG" id="svp:Pan189_43280"/>
<dbReference type="RefSeq" id="WP_145366023.1">
    <property type="nucleotide sequence ID" value="NZ_CP036268.1"/>
</dbReference>
<gene>
    <name evidence="2" type="ORF">Pan189_43280</name>
</gene>
<organism evidence="2 3">
    <name type="scientific">Stratiformator vulcanicus</name>
    <dbReference type="NCBI Taxonomy" id="2527980"/>
    <lineage>
        <taxon>Bacteria</taxon>
        <taxon>Pseudomonadati</taxon>
        <taxon>Planctomycetota</taxon>
        <taxon>Planctomycetia</taxon>
        <taxon>Planctomycetales</taxon>
        <taxon>Planctomycetaceae</taxon>
        <taxon>Stratiformator</taxon>
    </lineage>
</organism>
<sequence>MSVTSVTEFNDKQLRASQRVLDTLDRLDARTDDHYATKRQYERRTFRGQATLLMSTFGDDDVRRQVKVWTRSISASGLSFICPGIINGDKVVIGLDIPDKETAWFDAEIKRRRKVPDETFWEYGVAFHGRTEI</sequence>
<evidence type="ECO:0000313" key="3">
    <source>
        <dbReference type="Proteomes" id="UP000317318"/>
    </source>
</evidence>
<evidence type="ECO:0000259" key="1">
    <source>
        <dbReference type="Pfam" id="PF07238"/>
    </source>
</evidence>
<evidence type="ECO:0000313" key="2">
    <source>
        <dbReference type="EMBL" id="QDT39916.1"/>
    </source>
</evidence>
<accession>A0A517R7Q1</accession>
<name>A0A517R7Q1_9PLAN</name>
<dbReference type="GO" id="GO:0035438">
    <property type="term" value="F:cyclic-di-GMP binding"/>
    <property type="evidence" value="ECO:0007669"/>
    <property type="project" value="InterPro"/>
</dbReference>
<dbReference type="OrthoDB" id="213570at2"/>
<dbReference type="InterPro" id="IPR009875">
    <property type="entry name" value="PilZ_domain"/>
</dbReference>
<dbReference type="EMBL" id="CP036268">
    <property type="protein sequence ID" value="QDT39916.1"/>
    <property type="molecule type" value="Genomic_DNA"/>
</dbReference>
<dbReference type="Pfam" id="PF07238">
    <property type="entry name" value="PilZ"/>
    <property type="match status" value="1"/>
</dbReference>
<keyword evidence="3" id="KW-1185">Reference proteome</keyword>
<proteinExistence type="predicted"/>
<dbReference type="Proteomes" id="UP000317318">
    <property type="component" value="Chromosome"/>
</dbReference>
<dbReference type="AlphaFoldDB" id="A0A517R7Q1"/>
<feature type="domain" description="PilZ" evidence="1">
    <location>
        <begin position="38"/>
        <end position="129"/>
    </location>
</feature>
<reference evidence="2 3" key="1">
    <citation type="submission" date="2019-02" db="EMBL/GenBank/DDBJ databases">
        <title>Deep-cultivation of Planctomycetes and their phenomic and genomic characterization uncovers novel biology.</title>
        <authorList>
            <person name="Wiegand S."/>
            <person name="Jogler M."/>
            <person name="Boedeker C."/>
            <person name="Pinto D."/>
            <person name="Vollmers J."/>
            <person name="Rivas-Marin E."/>
            <person name="Kohn T."/>
            <person name="Peeters S.H."/>
            <person name="Heuer A."/>
            <person name="Rast P."/>
            <person name="Oberbeckmann S."/>
            <person name="Bunk B."/>
            <person name="Jeske O."/>
            <person name="Meyerdierks A."/>
            <person name="Storesund J.E."/>
            <person name="Kallscheuer N."/>
            <person name="Luecker S."/>
            <person name="Lage O.M."/>
            <person name="Pohl T."/>
            <person name="Merkel B.J."/>
            <person name="Hornburger P."/>
            <person name="Mueller R.-W."/>
            <person name="Bruemmer F."/>
            <person name="Labrenz M."/>
            <person name="Spormann A.M."/>
            <person name="Op den Camp H."/>
            <person name="Overmann J."/>
            <person name="Amann R."/>
            <person name="Jetten M.S.M."/>
            <person name="Mascher T."/>
            <person name="Medema M.H."/>
            <person name="Devos D.P."/>
            <person name="Kaster A.-K."/>
            <person name="Ovreas L."/>
            <person name="Rohde M."/>
            <person name="Galperin M.Y."/>
            <person name="Jogler C."/>
        </authorList>
    </citation>
    <scope>NUCLEOTIDE SEQUENCE [LARGE SCALE GENOMIC DNA]</scope>
    <source>
        <strain evidence="2 3">Pan189</strain>
    </source>
</reference>
<protein>
    <submittedName>
        <fullName evidence="2">PilZ domain protein</fullName>
    </submittedName>
</protein>